<feature type="region of interest" description="Disordered" evidence="2">
    <location>
        <begin position="634"/>
        <end position="743"/>
    </location>
</feature>
<dbReference type="AlphaFoldDB" id="A0A9P4YSQ0"/>
<evidence type="ECO:0000313" key="5">
    <source>
        <dbReference type="Proteomes" id="UP000749293"/>
    </source>
</evidence>
<dbReference type="RefSeq" id="XP_035318951.1">
    <property type="nucleotide sequence ID" value="XM_035465076.1"/>
</dbReference>
<reference evidence="4" key="1">
    <citation type="submission" date="2020-03" db="EMBL/GenBank/DDBJ databases">
        <title>Site-based positive gene gene selection in Geosmithia morbida across the United States reveals a broad range of putative effectors and factors for local host and environmental adapation.</title>
        <authorList>
            <person name="Onufrak A."/>
            <person name="Murdoch R.W."/>
            <person name="Gazis R."/>
            <person name="Huff M."/>
            <person name="Staton M."/>
            <person name="Klingeman W."/>
            <person name="Hadziabdic D."/>
        </authorList>
    </citation>
    <scope>NUCLEOTIDE SEQUENCE</scope>
    <source>
        <strain evidence="4">1262</strain>
    </source>
</reference>
<feature type="region of interest" description="Disordered" evidence="2">
    <location>
        <begin position="1"/>
        <end position="296"/>
    </location>
</feature>
<sequence>MRPAMSADGTDTPKDTDEGVTTPAINSRQSSPSLSDASDSSNSDSEQPPAKKIEWLVTGRGKRSTAGNRMKSMLANEEPDSDLELLFAEEDDDQGFTDVGDDASDVHMDSSSDDEDDGADVGGDEDLEGEKELERQAKEKKAAQRKRKAQDAIPAKFRKKKVRIARPESSAATTPTSATTPVPPAGTAAPAPRLKKKSERASWLPTAADMPTRASSRQTTRLSKEQLHAQMEEREARRLKQLEHMQRKAERRESLKKPPMTQEDRLREAQIVEHRNSKSLNRWEEAEKQREEERRAKLAALQERTLKGPVITFWSGTRAWKDGGVAKYVVVEEKPKRKEKKPKKSKGEDGKPDEARTDEEQATGDSAGKENAPTSTTSTTTMEKPAASAPSDPATGPPAPSVLASPEGVDTKRTGSSADLPTPGPDSSSEGAAATTLPSQDVAKTETTSQKEVQSRSTVDAEEKPADQSQMAEASKELQSESATQKEQPPQPESTAEDKDKEQRPQEESPVDEKRSQPESATTQDQPQPETVQADKPRQEVRAEQDAAAEDAEPRTTATRRTIIYQNFDENAIRDKTVQTQILFGRKMTKLSTRYRDPKTGLPFHNALAYKEIRRLTGGVYRWSRTIGAWGGSADAAAKGHPPRFLAPADPEEEGRKKVRQRQVQHVKDVKDNDNHKDKDPVEHEEKEGLDGKDKGEKAEEEDKGKLHTQIRVQEVRNVPDADEMQVDQRSNTSSVSMPKVKT</sequence>
<evidence type="ECO:0000313" key="4">
    <source>
        <dbReference type="EMBL" id="KAF4120299.1"/>
    </source>
</evidence>
<feature type="domain" description="Vps72/YL1 C-terminal" evidence="3">
    <location>
        <begin position="589"/>
        <end position="613"/>
    </location>
</feature>
<comment type="similarity">
    <text evidence="1">Belongs to the VPS72/YL1 family.</text>
</comment>
<accession>A0A9P4YSQ0</accession>
<dbReference type="SMART" id="SM00993">
    <property type="entry name" value="YL1_C"/>
    <property type="match status" value="1"/>
</dbReference>
<dbReference type="GeneID" id="55969328"/>
<dbReference type="GO" id="GO:0005634">
    <property type="term" value="C:nucleus"/>
    <property type="evidence" value="ECO:0007669"/>
    <property type="project" value="TreeGrafter"/>
</dbReference>
<dbReference type="InterPro" id="IPR013272">
    <property type="entry name" value="Vps72/YL1_C"/>
</dbReference>
<feature type="compositionally biased region" description="Polar residues" evidence="2">
    <location>
        <begin position="518"/>
        <end position="531"/>
    </location>
</feature>
<feature type="compositionally biased region" description="Basic and acidic residues" evidence="2">
    <location>
        <begin position="533"/>
        <end position="545"/>
    </location>
</feature>
<dbReference type="PANTHER" id="PTHR13275:SF4">
    <property type="entry name" value="VACUOLAR PROTEIN SORTING-ASSOCIATED PROTEIN 72 HOMOLOG"/>
    <property type="match status" value="1"/>
</dbReference>
<feature type="compositionally biased region" description="Low complexity" evidence="2">
    <location>
        <begin position="169"/>
        <end position="192"/>
    </location>
</feature>
<dbReference type="InterPro" id="IPR046757">
    <property type="entry name" value="YL1_N"/>
</dbReference>
<evidence type="ECO:0000259" key="3">
    <source>
        <dbReference type="SMART" id="SM00993"/>
    </source>
</evidence>
<feature type="compositionally biased region" description="Acidic residues" evidence="2">
    <location>
        <begin position="111"/>
        <end position="129"/>
    </location>
</feature>
<comment type="caution">
    <text evidence="4">The sequence shown here is derived from an EMBL/GenBank/DDBJ whole genome shotgun (WGS) entry which is preliminary data.</text>
</comment>
<dbReference type="PANTHER" id="PTHR13275">
    <property type="entry name" value="YL-1 PROTEIN TRANSCRIPTION FACTOR-LIKE 1"/>
    <property type="match status" value="1"/>
</dbReference>
<feature type="compositionally biased region" description="Acidic residues" evidence="2">
    <location>
        <begin position="77"/>
        <end position="103"/>
    </location>
</feature>
<feature type="compositionally biased region" description="Basic and acidic residues" evidence="2">
    <location>
        <begin position="130"/>
        <end position="142"/>
    </location>
</feature>
<feature type="compositionally biased region" description="Basic and acidic residues" evidence="2">
    <location>
        <begin position="345"/>
        <end position="359"/>
    </location>
</feature>
<feature type="compositionally biased region" description="Basic and acidic residues" evidence="2">
    <location>
        <begin position="496"/>
        <end position="517"/>
    </location>
</feature>
<dbReference type="EMBL" id="JAANYQ010000017">
    <property type="protein sequence ID" value="KAF4120299.1"/>
    <property type="molecule type" value="Genomic_DNA"/>
</dbReference>
<organism evidence="4 5">
    <name type="scientific">Geosmithia morbida</name>
    <dbReference type="NCBI Taxonomy" id="1094350"/>
    <lineage>
        <taxon>Eukaryota</taxon>
        <taxon>Fungi</taxon>
        <taxon>Dikarya</taxon>
        <taxon>Ascomycota</taxon>
        <taxon>Pezizomycotina</taxon>
        <taxon>Sordariomycetes</taxon>
        <taxon>Hypocreomycetidae</taxon>
        <taxon>Hypocreales</taxon>
        <taxon>Bionectriaceae</taxon>
        <taxon>Geosmithia</taxon>
    </lineage>
</organism>
<protein>
    <submittedName>
        <fullName evidence="4">Vacuolar protein sorting-associated protein 72</fullName>
    </submittedName>
</protein>
<keyword evidence="5" id="KW-1185">Reference proteome</keyword>
<feature type="compositionally biased region" description="Basic and acidic residues" evidence="2">
    <location>
        <begin position="222"/>
        <end position="296"/>
    </location>
</feature>
<feature type="compositionally biased region" description="Polar residues" evidence="2">
    <location>
        <begin position="445"/>
        <end position="458"/>
    </location>
</feature>
<feature type="compositionally biased region" description="Polar residues" evidence="2">
    <location>
        <begin position="728"/>
        <end position="737"/>
    </location>
</feature>
<dbReference type="Pfam" id="PF08265">
    <property type="entry name" value="YL1_C"/>
    <property type="match status" value="1"/>
</dbReference>
<proteinExistence type="inferred from homology"/>
<gene>
    <name evidence="4" type="ORF">GMORB2_3100</name>
</gene>
<feature type="compositionally biased region" description="Basic and acidic residues" evidence="2">
    <location>
        <begin position="666"/>
        <end position="706"/>
    </location>
</feature>
<feature type="region of interest" description="Disordered" evidence="2">
    <location>
        <begin position="329"/>
        <end position="558"/>
    </location>
</feature>
<name>A0A9P4YSQ0_9HYPO</name>
<dbReference type="Pfam" id="PF05764">
    <property type="entry name" value="YL1"/>
    <property type="match status" value="1"/>
</dbReference>
<dbReference type="OrthoDB" id="3942062at2759"/>
<feature type="compositionally biased region" description="Polar residues" evidence="2">
    <location>
        <begin position="414"/>
        <end position="430"/>
    </location>
</feature>
<evidence type="ECO:0000256" key="2">
    <source>
        <dbReference type="SAM" id="MobiDB-lite"/>
    </source>
</evidence>
<dbReference type="Proteomes" id="UP000749293">
    <property type="component" value="Unassembled WGS sequence"/>
</dbReference>
<feature type="compositionally biased region" description="Low complexity" evidence="2">
    <location>
        <begin position="27"/>
        <end position="45"/>
    </location>
</feature>
<evidence type="ECO:0000256" key="1">
    <source>
        <dbReference type="ARBA" id="ARBA00006832"/>
    </source>
</evidence>